<dbReference type="AlphaFoldDB" id="A0A6A6XKV3"/>
<gene>
    <name evidence="1" type="ORF">K505DRAFT_156635</name>
</gene>
<accession>A0A6A6XKV3</accession>
<name>A0A6A6XKV3_9PLEO</name>
<dbReference type="Proteomes" id="UP000799757">
    <property type="component" value="Unassembled WGS sequence"/>
</dbReference>
<organism evidence="1 2">
    <name type="scientific">Melanomma pulvis-pyrius CBS 109.77</name>
    <dbReference type="NCBI Taxonomy" id="1314802"/>
    <lineage>
        <taxon>Eukaryota</taxon>
        <taxon>Fungi</taxon>
        <taxon>Dikarya</taxon>
        <taxon>Ascomycota</taxon>
        <taxon>Pezizomycotina</taxon>
        <taxon>Dothideomycetes</taxon>
        <taxon>Pleosporomycetidae</taxon>
        <taxon>Pleosporales</taxon>
        <taxon>Melanommataceae</taxon>
        <taxon>Melanomma</taxon>
    </lineage>
</organism>
<dbReference type="EMBL" id="MU001822">
    <property type="protein sequence ID" value="KAF2796808.1"/>
    <property type="molecule type" value="Genomic_DNA"/>
</dbReference>
<keyword evidence="2" id="KW-1185">Reference proteome</keyword>
<reference evidence="1" key="1">
    <citation type="journal article" date="2020" name="Stud. Mycol.">
        <title>101 Dothideomycetes genomes: a test case for predicting lifestyles and emergence of pathogens.</title>
        <authorList>
            <person name="Haridas S."/>
            <person name="Albert R."/>
            <person name="Binder M."/>
            <person name="Bloem J."/>
            <person name="Labutti K."/>
            <person name="Salamov A."/>
            <person name="Andreopoulos B."/>
            <person name="Baker S."/>
            <person name="Barry K."/>
            <person name="Bills G."/>
            <person name="Bluhm B."/>
            <person name="Cannon C."/>
            <person name="Castanera R."/>
            <person name="Culley D."/>
            <person name="Daum C."/>
            <person name="Ezra D."/>
            <person name="Gonzalez J."/>
            <person name="Henrissat B."/>
            <person name="Kuo A."/>
            <person name="Liang C."/>
            <person name="Lipzen A."/>
            <person name="Lutzoni F."/>
            <person name="Magnuson J."/>
            <person name="Mondo S."/>
            <person name="Nolan M."/>
            <person name="Ohm R."/>
            <person name="Pangilinan J."/>
            <person name="Park H.-J."/>
            <person name="Ramirez L."/>
            <person name="Alfaro M."/>
            <person name="Sun H."/>
            <person name="Tritt A."/>
            <person name="Yoshinaga Y."/>
            <person name="Zwiers L.-H."/>
            <person name="Turgeon B."/>
            <person name="Goodwin S."/>
            <person name="Spatafora J."/>
            <person name="Crous P."/>
            <person name="Grigoriev I."/>
        </authorList>
    </citation>
    <scope>NUCLEOTIDE SEQUENCE</scope>
    <source>
        <strain evidence="1">CBS 109.77</strain>
    </source>
</reference>
<protein>
    <submittedName>
        <fullName evidence="1">Uncharacterized protein</fullName>
    </submittedName>
</protein>
<proteinExistence type="predicted"/>
<evidence type="ECO:0000313" key="2">
    <source>
        <dbReference type="Proteomes" id="UP000799757"/>
    </source>
</evidence>
<evidence type="ECO:0000313" key="1">
    <source>
        <dbReference type="EMBL" id="KAF2796808.1"/>
    </source>
</evidence>
<sequence>MCVPDGPGSNRRRPAGTAWAQCAAACRRSWPLPCSPPCPAGRRQPWQKARGRGHSARCTTTTRAGRALRLGAATEGGVQRACGRETSTPANLLREIPLWA</sequence>